<feature type="domain" description="ESF1 RRM" evidence="2">
    <location>
        <begin position="144"/>
        <end position="269"/>
    </location>
</feature>
<dbReference type="PANTHER" id="PTHR12202:SF0">
    <property type="entry name" value="ESF1 HOMOLOG"/>
    <property type="match status" value="1"/>
</dbReference>
<sequence length="533" mass="60704">MTDDKRFDRFKTDPKFKSLRKNRNKVKLDDRFTDVLSKSGDFNLEWKRDRYGKKLAKSSTENFNRFYEGNAHKSRKEALSRILDENDDENKELGKDFDKIRGMAAEVDTSESEPDSESDVESEGDDLYERAKDDVKHSEDISPRLAMQNMDWDRMKAVDIYVLVASVLPEGGLINKVTIYMSEFGKKMTAIEAKEGPRLADTSKEDLTEEDRLRAYQLERLKYCYAVIETDSSATADAIYQELDGQCVGESGSFIDLRFIPDNVSFEDDAPRCQRTTNLPDVCTQKPRNYDLPEFVTSALSRTKVNLTWDEQDQSRKSIVSKLRKGDLVDDQISHLLASGSESEDENTVNKYKALVSGAASNGNSEFQIQSNRDGSRDDDDSDDNLISDEEKDQSETEESSSEDEQQKEELDLLMFDPEDQGKEDFAAEKQAKEKGKRKKKKPPKKQMAEGADLKDSRFGSALLNNPDFAVDRTHSAYKPSKTGEELHRKRTVKHLADIIEGKPKETGPVKAKKPVKEDSRDIIARLKLRNKK</sequence>
<keyword evidence="4" id="KW-1185">Reference proteome</keyword>
<protein>
    <recommendedName>
        <fullName evidence="2">ESF1 RRM domain-containing protein</fullName>
    </recommendedName>
</protein>
<feature type="region of interest" description="Disordered" evidence="1">
    <location>
        <begin position="363"/>
        <end position="521"/>
    </location>
</feature>
<name>E4X0F3_OIKDI</name>
<dbReference type="InterPro" id="IPR039754">
    <property type="entry name" value="Esf1"/>
</dbReference>
<feature type="compositionally biased region" description="Basic residues" evidence="1">
    <location>
        <begin position="435"/>
        <end position="445"/>
    </location>
</feature>
<dbReference type="Proteomes" id="UP000001307">
    <property type="component" value="Unassembled WGS sequence"/>
</dbReference>
<proteinExistence type="predicted"/>
<dbReference type="InterPro" id="IPR056750">
    <property type="entry name" value="RRM_ESF1"/>
</dbReference>
<dbReference type="OrthoDB" id="431825at2759"/>
<dbReference type="InParanoid" id="E4X0F3"/>
<feature type="compositionally biased region" description="Basic and acidic residues" evidence="1">
    <location>
        <begin position="495"/>
        <end position="508"/>
    </location>
</feature>
<accession>E4X0F3</accession>
<dbReference type="EMBL" id="FN653020">
    <property type="protein sequence ID" value="CBY23252.1"/>
    <property type="molecule type" value="Genomic_DNA"/>
</dbReference>
<reference evidence="3" key="1">
    <citation type="journal article" date="2010" name="Science">
        <title>Plasticity of animal genome architecture unmasked by rapid evolution of a pelagic tunicate.</title>
        <authorList>
            <person name="Denoeud F."/>
            <person name="Henriet S."/>
            <person name="Mungpakdee S."/>
            <person name="Aury J.M."/>
            <person name="Da Silva C."/>
            <person name="Brinkmann H."/>
            <person name="Mikhaleva J."/>
            <person name="Olsen L.C."/>
            <person name="Jubin C."/>
            <person name="Canestro C."/>
            <person name="Bouquet J.M."/>
            <person name="Danks G."/>
            <person name="Poulain J."/>
            <person name="Campsteijn C."/>
            <person name="Adamski M."/>
            <person name="Cross I."/>
            <person name="Yadetie F."/>
            <person name="Muffato M."/>
            <person name="Louis A."/>
            <person name="Butcher S."/>
            <person name="Tsagkogeorga G."/>
            <person name="Konrad A."/>
            <person name="Singh S."/>
            <person name="Jensen M.F."/>
            <person name="Cong E.H."/>
            <person name="Eikeseth-Otteraa H."/>
            <person name="Noel B."/>
            <person name="Anthouard V."/>
            <person name="Porcel B.M."/>
            <person name="Kachouri-Lafond R."/>
            <person name="Nishino A."/>
            <person name="Ugolini M."/>
            <person name="Chourrout P."/>
            <person name="Nishida H."/>
            <person name="Aasland R."/>
            <person name="Huzurbazar S."/>
            <person name="Westhof E."/>
            <person name="Delsuc F."/>
            <person name="Lehrach H."/>
            <person name="Reinhardt R."/>
            <person name="Weissenbach J."/>
            <person name="Roy S.W."/>
            <person name="Artiguenave F."/>
            <person name="Postlethwait J.H."/>
            <person name="Manak J.R."/>
            <person name="Thompson E.M."/>
            <person name="Jaillon O."/>
            <person name="Du Pasquier L."/>
            <person name="Boudinot P."/>
            <person name="Liberles D.A."/>
            <person name="Volff J.N."/>
            <person name="Philippe H."/>
            <person name="Lenhard B."/>
            <person name="Roest Crollius H."/>
            <person name="Wincker P."/>
            <person name="Chourrout D."/>
        </authorList>
    </citation>
    <scope>NUCLEOTIDE SEQUENCE [LARGE SCALE GENOMIC DNA]</scope>
</reference>
<feature type="compositionally biased region" description="Basic and acidic residues" evidence="1">
    <location>
        <begin position="420"/>
        <end position="434"/>
    </location>
</feature>
<dbReference type="GO" id="GO:0006364">
    <property type="term" value="P:rRNA processing"/>
    <property type="evidence" value="ECO:0007669"/>
    <property type="project" value="InterPro"/>
</dbReference>
<gene>
    <name evidence="3" type="ORF">GSOID_T00015186001</name>
</gene>
<evidence type="ECO:0000313" key="3">
    <source>
        <dbReference type="EMBL" id="CBY23252.1"/>
    </source>
</evidence>
<organism evidence="3">
    <name type="scientific">Oikopleura dioica</name>
    <name type="common">Tunicate</name>
    <dbReference type="NCBI Taxonomy" id="34765"/>
    <lineage>
        <taxon>Eukaryota</taxon>
        <taxon>Metazoa</taxon>
        <taxon>Chordata</taxon>
        <taxon>Tunicata</taxon>
        <taxon>Appendicularia</taxon>
        <taxon>Copelata</taxon>
        <taxon>Oikopleuridae</taxon>
        <taxon>Oikopleura</taxon>
    </lineage>
</organism>
<dbReference type="PANTHER" id="PTHR12202">
    <property type="entry name" value="ESF1 HOMOLOG"/>
    <property type="match status" value="1"/>
</dbReference>
<feature type="compositionally biased region" description="Acidic residues" evidence="1">
    <location>
        <begin position="377"/>
        <end position="407"/>
    </location>
</feature>
<evidence type="ECO:0000259" key="2">
    <source>
        <dbReference type="Pfam" id="PF25121"/>
    </source>
</evidence>
<dbReference type="AlphaFoldDB" id="E4X0F3"/>
<dbReference type="GO" id="GO:0003723">
    <property type="term" value="F:RNA binding"/>
    <property type="evidence" value="ECO:0007669"/>
    <property type="project" value="TreeGrafter"/>
</dbReference>
<feature type="region of interest" description="Disordered" evidence="1">
    <location>
        <begin position="105"/>
        <end position="135"/>
    </location>
</feature>
<evidence type="ECO:0000313" key="4">
    <source>
        <dbReference type="Proteomes" id="UP000001307"/>
    </source>
</evidence>
<evidence type="ECO:0000256" key="1">
    <source>
        <dbReference type="SAM" id="MobiDB-lite"/>
    </source>
</evidence>
<feature type="compositionally biased region" description="Acidic residues" evidence="1">
    <location>
        <begin position="108"/>
        <end position="126"/>
    </location>
</feature>
<dbReference type="Pfam" id="PF25121">
    <property type="entry name" value="RRM_ESF1"/>
    <property type="match status" value="1"/>
</dbReference>